<dbReference type="Proteomes" id="UP001456562">
    <property type="component" value="Unassembled WGS sequence"/>
</dbReference>
<dbReference type="RefSeq" id="WP_234330772.1">
    <property type="nucleotide sequence ID" value="NZ_JBEJUE010000020.1"/>
</dbReference>
<comment type="caution">
    <text evidence="1">The sequence shown here is derived from an EMBL/GenBank/DDBJ whole genome shotgun (WGS) entry which is preliminary data.</text>
</comment>
<evidence type="ECO:0008006" key="3">
    <source>
        <dbReference type="Google" id="ProtNLM"/>
    </source>
</evidence>
<reference evidence="1 2" key="1">
    <citation type="submission" date="2024-01" db="EMBL/GenBank/DDBJ databases">
        <title>Metagenomic exploration of the rhizosphere soil microbial community and their significance in facilitating the development of wild simulated ginseng.</title>
        <authorList>
            <person name="Huang J."/>
        </authorList>
    </citation>
    <scope>NUCLEOTIDE SEQUENCE [LARGE SCALE GENOMIC DNA]</scope>
    <source>
        <strain evidence="1 2">WY141</strain>
    </source>
</reference>
<sequence length="225" mass="24631">MRLIIAIEAQGRKDPDKRSSWAYYLAHLYAKFRYPPVLLVVCRDKGTAEWAAEPIRIGLEKHPSLAVFPLVLGPHNVPMITDAARAADDLPMAVFSAITHSHDHDIAAILDALAEALRATDADAAAVFAEFTEAGLGATPARELWRNLMGTGLSHFRGFVAESFRDEGRVEVRGEDILRILSVRGVAVPDAARQRITTCTDLAVLDVWFERAITAPTADAVFDES</sequence>
<dbReference type="PANTHER" id="PTHR34613">
    <property type="entry name" value="SLL0800 PROTEIN"/>
    <property type="match status" value="1"/>
</dbReference>
<accession>A0ABV1Q742</accession>
<proteinExistence type="predicted"/>
<protein>
    <recommendedName>
        <fullName evidence="3">DUF4365 domain-containing protein</fullName>
    </recommendedName>
</protein>
<organism evidence="1 2">
    <name type="scientific">Streptomyces microflavus</name>
    <name type="common">Streptomyces lipmanii</name>
    <dbReference type="NCBI Taxonomy" id="1919"/>
    <lineage>
        <taxon>Bacteria</taxon>
        <taxon>Bacillati</taxon>
        <taxon>Actinomycetota</taxon>
        <taxon>Actinomycetes</taxon>
        <taxon>Kitasatosporales</taxon>
        <taxon>Streptomycetaceae</taxon>
        <taxon>Streptomyces</taxon>
    </lineage>
</organism>
<dbReference type="EMBL" id="JBEJUE010000020">
    <property type="protein sequence ID" value="MER0426968.1"/>
    <property type="molecule type" value="Genomic_DNA"/>
</dbReference>
<evidence type="ECO:0000313" key="2">
    <source>
        <dbReference type="Proteomes" id="UP001456562"/>
    </source>
</evidence>
<name>A0ABV1Q742_STRMI</name>
<keyword evidence="2" id="KW-1185">Reference proteome</keyword>
<evidence type="ECO:0000313" key="1">
    <source>
        <dbReference type="EMBL" id="MER0426968.1"/>
    </source>
</evidence>
<gene>
    <name evidence="1" type="ORF">ABR748_22475</name>
</gene>
<dbReference type="PANTHER" id="PTHR34613:SF1">
    <property type="entry name" value="SLL6017 PROTEIN"/>
    <property type="match status" value="1"/>
</dbReference>